<gene>
    <name evidence="1" type="ORF">Ddye_001663</name>
</gene>
<evidence type="ECO:0008006" key="3">
    <source>
        <dbReference type="Google" id="ProtNLM"/>
    </source>
</evidence>
<keyword evidence="2" id="KW-1185">Reference proteome</keyword>
<name>A0AAD9XNZ1_9ROSI</name>
<sequence length="193" mass="22212">MDNLARRKVHVSFCCNKCEDDNEAHVHVLFSCVYAEAVLIRCGWWHHIAFVLNNDSLSILERMKYFLSQQDFDLFCLVSWSIWAERNRFVLEGYFKDPSYVMDSAKTILRQIQHAMASLVVHVAANSLINVVGVGVVLHDHDGTVQACFALPRFGSFPTKVSELCDIRTDDKVWIDDSPYFIRNLVSADYFNQ</sequence>
<comment type="caution">
    <text evidence="1">The sequence shown here is derived from an EMBL/GenBank/DDBJ whole genome shotgun (WGS) entry which is preliminary data.</text>
</comment>
<evidence type="ECO:0000313" key="1">
    <source>
        <dbReference type="EMBL" id="KAK2663089.1"/>
    </source>
</evidence>
<organism evidence="1 2">
    <name type="scientific">Dipteronia dyeriana</name>
    <dbReference type="NCBI Taxonomy" id="168575"/>
    <lineage>
        <taxon>Eukaryota</taxon>
        <taxon>Viridiplantae</taxon>
        <taxon>Streptophyta</taxon>
        <taxon>Embryophyta</taxon>
        <taxon>Tracheophyta</taxon>
        <taxon>Spermatophyta</taxon>
        <taxon>Magnoliopsida</taxon>
        <taxon>eudicotyledons</taxon>
        <taxon>Gunneridae</taxon>
        <taxon>Pentapetalae</taxon>
        <taxon>rosids</taxon>
        <taxon>malvids</taxon>
        <taxon>Sapindales</taxon>
        <taxon>Sapindaceae</taxon>
        <taxon>Hippocastanoideae</taxon>
        <taxon>Acereae</taxon>
        <taxon>Dipteronia</taxon>
    </lineage>
</organism>
<protein>
    <recommendedName>
        <fullName evidence="3">Reverse transcriptase zinc-binding domain-containing protein</fullName>
    </recommendedName>
</protein>
<proteinExistence type="predicted"/>
<reference evidence="1" key="1">
    <citation type="journal article" date="2023" name="Plant J.">
        <title>Genome sequences and population genomics provide insights into the demographic history, inbreeding, and mutation load of two 'living fossil' tree species of Dipteronia.</title>
        <authorList>
            <person name="Feng Y."/>
            <person name="Comes H.P."/>
            <person name="Chen J."/>
            <person name="Zhu S."/>
            <person name="Lu R."/>
            <person name="Zhang X."/>
            <person name="Li P."/>
            <person name="Qiu J."/>
            <person name="Olsen K.M."/>
            <person name="Qiu Y."/>
        </authorList>
    </citation>
    <scope>NUCLEOTIDE SEQUENCE</scope>
    <source>
        <strain evidence="1">KIB01</strain>
    </source>
</reference>
<dbReference type="Proteomes" id="UP001280121">
    <property type="component" value="Unassembled WGS sequence"/>
</dbReference>
<dbReference type="AlphaFoldDB" id="A0AAD9XNZ1"/>
<accession>A0AAD9XNZ1</accession>
<evidence type="ECO:0000313" key="2">
    <source>
        <dbReference type="Proteomes" id="UP001280121"/>
    </source>
</evidence>
<dbReference type="EMBL" id="JANJYI010000001">
    <property type="protein sequence ID" value="KAK2663089.1"/>
    <property type="molecule type" value="Genomic_DNA"/>
</dbReference>